<protein>
    <submittedName>
        <fullName evidence="6">DEAD/DEAH box helicase</fullName>
    </submittedName>
</protein>
<dbReference type="InterPro" id="IPR007527">
    <property type="entry name" value="Znf_SWIM"/>
</dbReference>
<dbReference type="Proteomes" id="UP000749471">
    <property type="component" value="Unassembled WGS sequence"/>
</dbReference>
<dbReference type="InterPro" id="IPR013663">
    <property type="entry name" value="Helicase_SWF/SNF/SWI_bac"/>
</dbReference>
<feature type="domain" description="SWIM-type" evidence="3">
    <location>
        <begin position="53"/>
        <end position="93"/>
    </location>
</feature>
<dbReference type="EMBL" id="JAHLPM010000015">
    <property type="protein sequence ID" value="MBU5439450.1"/>
    <property type="molecule type" value="Genomic_DNA"/>
</dbReference>
<dbReference type="GO" id="GO:0004386">
    <property type="term" value="F:helicase activity"/>
    <property type="evidence" value="ECO:0007669"/>
    <property type="project" value="UniProtKB-KW"/>
</dbReference>
<dbReference type="CDD" id="cd18012">
    <property type="entry name" value="DEXQc_arch_SWI2_SNF2"/>
    <property type="match status" value="1"/>
</dbReference>
<accession>A0ABS6EAL0</accession>
<organism evidence="6 7">
    <name type="scientific">Tissierella simiarum</name>
    <dbReference type="NCBI Taxonomy" id="2841534"/>
    <lineage>
        <taxon>Bacteria</taxon>
        <taxon>Bacillati</taxon>
        <taxon>Bacillota</taxon>
        <taxon>Tissierellia</taxon>
        <taxon>Tissierellales</taxon>
        <taxon>Tissierellaceae</taxon>
        <taxon>Tissierella</taxon>
    </lineage>
</organism>
<keyword evidence="1" id="KW-0378">Hydrolase</keyword>
<dbReference type="Pfam" id="PF00176">
    <property type="entry name" value="SNF2-rel_dom"/>
    <property type="match status" value="1"/>
</dbReference>
<evidence type="ECO:0000259" key="5">
    <source>
        <dbReference type="PROSITE" id="PS51194"/>
    </source>
</evidence>
<dbReference type="PANTHER" id="PTHR10799">
    <property type="entry name" value="SNF2/RAD54 HELICASE FAMILY"/>
    <property type="match status" value="1"/>
</dbReference>
<dbReference type="PROSITE" id="PS51194">
    <property type="entry name" value="HELICASE_CTER"/>
    <property type="match status" value="1"/>
</dbReference>
<proteinExistence type="predicted"/>
<evidence type="ECO:0000256" key="2">
    <source>
        <dbReference type="PROSITE-ProRule" id="PRU00325"/>
    </source>
</evidence>
<dbReference type="RefSeq" id="WP_216521157.1">
    <property type="nucleotide sequence ID" value="NZ_JAHLPM010000015.1"/>
</dbReference>
<dbReference type="InterPro" id="IPR001650">
    <property type="entry name" value="Helicase_C-like"/>
</dbReference>
<reference evidence="6 7" key="1">
    <citation type="submission" date="2021-06" db="EMBL/GenBank/DDBJ databases">
        <authorList>
            <person name="Sun Q."/>
            <person name="Li D."/>
        </authorList>
    </citation>
    <scope>NUCLEOTIDE SEQUENCE [LARGE SCALE GENOMIC DNA]</scope>
    <source>
        <strain evidence="6 7">MSJ-40</strain>
    </source>
</reference>
<dbReference type="InterPro" id="IPR014001">
    <property type="entry name" value="Helicase_ATP-bd"/>
</dbReference>
<evidence type="ECO:0000256" key="1">
    <source>
        <dbReference type="ARBA" id="ARBA00022801"/>
    </source>
</evidence>
<evidence type="ECO:0000259" key="3">
    <source>
        <dbReference type="PROSITE" id="PS50966"/>
    </source>
</evidence>
<evidence type="ECO:0000313" key="7">
    <source>
        <dbReference type="Proteomes" id="UP000749471"/>
    </source>
</evidence>
<dbReference type="Pfam" id="PF00271">
    <property type="entry name" value="Helicase_C"/>
    <property type="match status" value="1"/>
</dbReference>
<keyword evidence="2" id="KW-0479">Metal-binding</keyword>
<keyword evidence="6" id="KW-0547">Nucleotide-binding</keyword>
<dbReference type="Pfam" id="PF08455">
    <property type="entry name" value="SNF2_assoc"/>
    <property type="match status" value="1"/>
</dbReference>
<keyword evidence="6" id="KW-0067">ATP-binding</keyword>
<dbReference type="InterPro" id="IPR000330">
    <property type="entry name" value="SNF2_N"/>
</dbReference>
<evidence type="ECO:0000313" key="6">
    <source>
        <dbReference type="EMBL" id="MBU5439450.1"/>
    </source>
</evidence>
<comment type="caution">
    <text evidence="6">The sequence shown here is derived from an EMBL/GenBank/DDBJ whole genome shotgun (WGS) entry which is preliminary data.</text>
</comment>
<keyword evidence="2" id="KW-0862">Zinc</keyword>
<feature type="domain" description="Helicase C-terminal" evidence="5">
    <location>
        <begin position="910"/>
        <end position="1067"/>
    </location>
</feature>
<keyword evidence="6" id="KW-0347">Helicase</keyword>
<gene>
    <name evidence="6" type="ORF">KQI42_15640</name>
</gene>
<dbReference type="Pfam" id="PF04434">
    <property type="entry name" value="SWIM"/>
    <property type="match status" value="1"/>
</dbReference>
<evidence type="ECO:0000259" key="4">
    <source>
        <dbReference type="PROSITE" id="PS51192"/>
    </source>
</evidence>
<keyword evidence="2" id="KW-0863">Zinc-finger</keyword>
<dbReference type="SMART" id="SM00487">
    <property type="entry name" value="DEXDc"/>
    <property type="match status" value="1"/>
</dbReference>
<feature type="domain" description="Helicase ATP-binding" evidence="4">
    <location>
        <begin position="624"/>
        <end position="785"/>
    </location>
</feature>
<dbReference type="SMART" id="SM00490">
    <property type="entry name" value="HELICc"/>
    <property type="match status" value="1"/>
</dbReference>
<dbReference type="PROSITE" id="PS51192">
    <property type="entry name" value="HELICASE_ATP_BIND_1"/>
    <property type="match status" value="1"/>
</dbReference>
<dbReference type="InterPro" id="IPR049730">
    <property type="entry name" value="SNF2/RAD54-like_C"/>
</dbReference>
<dbReference type="PROSITE" id="PS50966">
    <property type="entry name" value="ZF_SWIM"/>
    <property type="match status" value="1"/>
</dbReference>
<name>A0ABS6EAL0_9FIRM</name>
<keyword evidence="7" id="KW-1185">Reference proteome</keyword>
<sequence length="1078" mass="126281">MFNINDNMLLDRAANYASFVNGKKYYKEGRVYELRSNEKREYFQGTVRGSLDYQVSVKFDHTGELMTSHCTCPAYNQYKGYCKHIIALLICIMKLDLSKDTREKDEGSVRNIISFYRHRNEIEKTPINIEYNYEFSLNSYDGIERASYLNLRIGEDKLYVVKSMKNFFEKLEYGEEIELGKNFTFSPYKHTFRNEDKKVINFLSLLYENYKENYSGYNNQSIFRNRRMLLTPTALKRFFNLMEGRNFNTYIMNEKYENTTIIEKSLPLNMEVTGGKTGLIIKMGCDEDVVPLTSDGKYFFSSNKIYKLPEDQRNNIIPLYNEIIFKRNGTLKITDNYKETFISEVLPNVKNSLNLSIDKKIEEAIYNPEFECEIYLDKQEDIIEGKIKFIYGNIVINPFSSKEIEYKDKKTILLRDVEKERYILELLEESEFKVLDGIIYMDREEKIFDFVYNIIPKLQEYCKIYYSDSLKNLNIRDSSYFTGGISLTNDWDMLEFDFEIEGIDISELDEIFKSLKEKKKYYRLKDGSFLALDNRELEHMGNIVEYLGISKKDFEKEAILVPKFRAIYLDKYLKENNLDFVKKNINFKKLVQDINEPEEIQYEIPKELQNVLRDYQKFGFKWLKTLSQYGFGGILADDMGLGKTLQIITFLLSEKNEKGQSPSIVIVPTSLVYNWEAEVHKFAPSLKMLIVTGSKAERSELINEVENYDIVITSYPLIRKDIELYKDLSFRYCILDEAQHIKNYKSLSSKSVKKIKAGNYFALTGTPMENSLIELWSIFDFLMPGYLLSNGKFIERYEKPIFRERDNKVLKDLNNHIKPFILRRLKKDVLKELPEKIEQKVLVEMTMEQKKLYLAYLKAIKGEIEEEITHNGFGRSHIKILSGLTRLRQICCHPETFITDYEGESGKLNFLEEVLVDAIEGGHRILVFSQFTSMLNIIKGMLEDKDIEYMYLDGSTDIKQRGNLVRDFNEGIGSVFLISLKAGGTGLNLTGADMVIHCDPWWNPAVEEQATDRAYRIGQKNTVQVMKLITKGTIEEKIFNLQERKKEMIDKVITEGETLVSKLSEEEIRFLFDLKPND</sequence>
<dbReference type="CDD" id="cd18793">
    <property type="entry name" value="SF2_C_SNF"/>
    <property type="match status" value="1"/>
</dbReference>